<gene>
    <name evidence="1" type="ORF">I3517_33605</name>
</gene>
<protein>
    <recommendedName>
        <fullName evidence="3">DUF1269 domain-containing family protein</fullName>
    </recommendedName>
</protein>
<dbReference type="Pfam" id="PF19850">
    <property type="entry name" value="DUF6325"/>
    <property type="match status" value="1"/>
</dbReference>
<comment type="caution">
    <text evidence="1">The sequence shown here is derived from an EMBL/GenBank/DDBJ whole genome shotgun (WGS) entry which is preliminary data.</text>
</comment>
<proteinExistence type="predicted"/>
<name>A0A0C2WJN5_RHOER</name>
<dbReference type="EMBL" id="JAECSB010000101">
    <property type="protein sequence ID" value="MBH5147546.1"/>
    <property type="molecule type" value="Genomic_DNA"/>
</dbReference>
<dbReference type="RefSeq" id="WP_021342374.1">
    <property type="nucleotide sequence ID" value="NZ_JAECSB010000101.1"/>
</dbReference>
<dbReference type="Proteomes" id="UP000627573">
    <property type="component" value="Unassembled WGS sequence"/>
</dbReference>
<dbReference type="InterPro" id="IPR046288">
    <property type="entry name" value="DUF6325"/>
</dbReference>
<keyword evidence="2" id="KW-1185">Reference proteome</keyword>
<evidence type="ECO:0008006" key="3">
    <source>
        <dbReference type="Google" id="ProtNLM"/>
    </source>
</evidence>
<organism evidence="1 2">
    <name type="scientific">Rhodococcus erythropolis</name>
    <name type="common">Arthrobacter picolinophilus</name>
    <dbReference type="NCBI Taxonomy" id="1833"/>
    <lineage>
        <taxon>Bacteria</taxon>
        <taxon>Bacillati</taxon>
        <taxon>Actinomycetota</taxon>
        <taxon>Actinomycetes</taxon>
        <taxon>Mycobacteriales</taxon>
        <taxon>Nocardiaceae</taxon>
        <taxon>Rhodococcus</taxon>
        <taxon>Rhodococcus erythropolis group</taxon>
    </lineage>
</organism>
<dbReference type="AlphaFoldDB" id="A0A0C2WJN5"/>
<evidence type="ECO:0000313" key="2">
    <source>
        <dbReference type="Proteomes" id="UP000627573"/>
    </source>
</evidence>
<accession>A0A0C2WJN5</accession>
<sequence length="150" mass="15369">MSNQDQFGPIEYVAVEFPGGAPTSAGFEQLLALVDSGVIRILDLEFVTKAADGSVSVVPASTFELADFDLAQFDGAASGLLDAGDIAAVGEELAAGSVAAVLVYEELAILPVIEAWTRSGAKVVTEGHLSVDELAAALDNTAPDTTEKDA</sequence>
<evidence type="ECO:0000313" key="1">
    <source>
        <dbReference type="EMBL" id="MBH5147546.1"/>
    </source>
</evidence>
<reference evidence="1 2" key="1">
    <citation type="submission" date="2020-12" db="EMBL/GenBank/DDBJ databases">
        <title>Draft genome sequence of furan degrading bacterial strain FUR100.</title>
        <authorList>
            <person name="Woiski C."/>
        </authorList>
    </citation>
    <scope>NUCLEOTIDE SEQUENCE [LARGE SCALE GENOMIC DNA]</scope>
    <source>
        <strain evidence="1 2">FUR100</strain>
    </source>
</reference>